<proteinExistence type="predicted"/>
<name>A0A8D4C5E6_9GAMM</name>
<dbReference type="RefSeq" id="WP_043220280.1">
    <property type="nucleotide sequence ID" value="NZ_CP007511.1"/>
</dbReference>
<dbReference type="AlphaFoldDB" id="A0A8D4C5E6"/>
<protein>
    <submittedName>
        <fullName evidence="1">Uncharacterized protein</fullName>
    </submittedName>
</protein>
<keyword evidence="4" id="KW-1185">Reference proteome</keyword>
<dbReference type="Proteomes" id="UP000031271">
    <property type="component" value="Chromosome"/>
</dbReference>
<reference evidence="2 4" key="2">
    <citation type="submission" date="2016-10" db="EMBL/GenBank/DDBJ databases">
        <authorList>
            <person name="Varghese N."/>
            <person name="Submissions S."/>
        </authorList>
    </citation>
    <scope>NUCLEOTIDE SEQUENCE [LARGE SCALE GENOMIC DNA]</scope>
    <source>
        <strain evidence="2 4">DSM 6083</strain>
    </source>
</reference>
<evidence type="ECO:0000313" key="2">
    <source>
        <dbReference type="EMBL" id="SDM28463.1"/>
    </source>
</evidence>
<sequence length="242" mass="26462">MNRRQYERAIRDMVWLPVFDRRLRPIGYETSMQAGSGLTYAAPQHGRPAELAAQFLFRLRLHALTRPHADGGAQPQLYLNLSKAVLGKPEVVGLLSEAALDLRACGYRLNVVATAAPFTAHGGAQRYIDALIRLQQANIAVVLADPDLSGVPPELELGLCRAVKLSMAHLEVGAGFRSAFLLSRYETLRSLLYAIVERHRAELWASNVVTAWQQRVVSGLPFALGQGAYWAGSGNEAYQAAG</sequence>
<dbReference type="GeneID" id="77260272"/>
<dbReference type="EMBL" id="FNHO01000003">
    <property type="protein sequence ID" value="SDM28463.1"/>
    <property type="molecule type" value="Genomic_DNA"/>
</dbReference>
<evidence type="ECO:0000313" key="1">
    <source>
        <dbReference type="EMBL" id="AJE17375.1"/>
    </source>
</evidence>
<reference evidence="1 3" key="3">
    <citation type="journal article" name="Genome Announc.">
        <title>Complete Genome Sequence of Pseudomonas balearica DSM 6083T.</title>
        <authorList>
            <person name="Bennasar-Figueras A."/>
            <person name="Salva-Serra F."/>
            <person name="Jaen-Luchoro D."/>
            <person name="Segui C."/>
            <person name="Aliaga F."/>
            <person name="Busquets A."/>
            <person name="Gomila M."/>
            <person name="Moore E.R."/>
            <person name="Lalucat J."/>
        </authorList>
    </citation>
    <scope>NUCLEOTIDE SEQUENCE [LARGE SCALE GENOMIC DNA]</scope>
    <source>
        <strain evidence="3">DSM 6083</strain>
        <strain evidence="1">DSM6083</strain>
    </source>
</reference>
<dbReference type="KEGG" id="pbm:CL52_10130"/>
<dbReference type="EMBL" id="CP007511">
    <property type="protein sequence ID" value="AJE17375.1"/>
    <property type="molecule type" value="Genomic_DNA"/>
</dbReference>
<reference evidence="3" key="1">
    <citation type="submission" date="2014-03" db="EMBL/GenBank/DDBJ databases">
        <title>Complete genome of Pseudomonas balearica DSM 6083T, a sewage water isolate from an enrichment with 2-methylnaphthalene.</title>
        <authorList>
            <person name="Salva-Serra F."/>
            <person name="Jaen-Luchoro D."/>
            <person name="Busquets A."/>
            <person name="Pena A."/>
            <person name="Gomila M."/>
            <person name="Bosch R."/>
            <person name="Nogales B."/>
            <person name="Garcia-Valdes E."/>
            <person name="Lalucat J."/>
            <person name="Bennasar A."/>
        </authorList>
    </citation>
    <scope>NUCLEOTIDE SEQUENCE [LARGE SCALE GENOMIC DNA]</scope>
    <source>
        <strain evidence="3">DSM 6083</strain>
    </source>
</reference>
<evidence type="ECO:0000313" key="3">
    <source>
        <dbReference type="Proteomes" id="UP000031271"/>
    </source>
</evidence>
<accession>A0A8D4C5E6</accession>
<organism evidence="1 3">
    <name type="scientific">Stutzerimonas balearica DSM 6083</name>
    <dbReference type="NCBI Taxonomy" id="1123016"/>
    <lineage>
        <taxon>Bacteria</taxon>
        <taxon>Pseudomonadati</taxon>
        <taxon>Pseudomonadota</taxon>
        <taxon>Gammaproteobacteria</taxon>
        <taxon>Pseudomonadales</taxon>
        <taxon>Pseudomonadaceae</taxon>
        <taxon>Stutzerimonas</taxon>
    </lineage>
</organism>
<evidence type="ECO:0000313" key="4">
    <source>
        <dbReference type="Proteomes" id="UP000182276"/>
    </source>
</evidence>
<dbReference type="Proteomes" id="UP000182276">
    <property type="component" value="Unassembled WGS sequence"/>
</dbReference>
<gene>
    <name evidence="1" type="ORF">CL52_10130</name>
    <name evidence="2" type="ORF">SAMN05660875_103456</name>
</gene>